<dbReference type="EMBL" id="UOFE01000002">
    <property type="protein sequence ID" value="VAW50338.1"/>
    <property type="molecule type" value="Genomic_DNA"/>
</dbReference>
<name>A0A3B0W3A0_9ZZZZ</name>
<gene>
    <name evidence="2" type="ORF">MNBD_GAMMA05-1367</name>
</gene>
<reference evidence="2" key="1">
    <citation type="submission" date="2018-06" db="EMBL/GenBank/DDBJ databases">
        <authorList>
            <person name="Zhirakovskaya E."/>
        </authorList>
    </citation>
    <scope>NUCLEOTIDE SEQUENCE</scope>
</reference>
<dbReference type="InterPro" id="IPR050330">
    <property type="entry name" value="Bact_OuterMem_StrucFunc"/>
</dbReference>
<dbReference type="InterPro" id="IPR006665">
    <property type="entry name" value="OmpA-like"/>
</dbReference>
<evidence type="ECO:0000259" key="1">
    <source>
        <dbReference type="PROSITE" id="PS51123"/>
    </source>
</evidence>
<organism evidence="2">
    <name type="scientific">hydrothermal vent metagenome</name>
    <dbReference type="NCBI Taxonomy" id="652676"/>
    <lineage>
        <taxon>unclassified sequences</taxon>
        <taxon>metagenomes</taxon>
        <taxon>ecological metagenomes</taxon>
    </lineage>
</organism>
<dbReference type="Gene3D" id="3.30.1330.60">
    <property type="entry name" value="OmpA-like domain"/>
    <property type="match status" value="1"/>
</dbReference>
<dbReference type="SUPFAM" id="SSF103088">
    <property type="entry name" value="OmpA-like"/>
    <property type="match status" value="1"/>
</dbReference>
<dbReference type="PANTHER" id="PTHR30329">
    <property type="entry name" value="STATOR ELEMENT OF FLAGELLAR MOTOR COMPLEX"/>
    <property type="match status" value="1"/>
</dbReference>
<proteinExistence type="predicted"/>
<dbReference type="Pfam" id="PF01345">
    <property type="entry name" value="DUF11"/>
    <property type="match status" value="1"/>
</dbReference>
<dbReference type="PROSITE" id="PS51123">
    <property type="entry name" value="OMPA_2"/>
    <property type="match status" value="1"/>
</dbReference>
<dbReference type="Gene3D" id="2.60.40.740">
    <property type="match status" value="1"/>
</dbReference>
<feature type="domain" description="OmpA-like" evidence="1">
    <location>
        <begin position="793"/>
        <end position="918"/>
    </location>
</feature>
<dbReference type="InterPro" id="IPR001434">
    <property type="entry name" value="OmcB-like_DUF11"/>
</dbReference>
<accession>A0A3B0W3A0</accession>
<dbReference type="PANTHER" id="PTHR30329:SF21">
    <property type="entry name" value="LIPOPROTEIN YIAD-RELATED"/>
    <property type="match status" value="1"/>
</dbReference>
<dbReference type="CDD" id="cd07185">
    <property type="entry name" value="OmpA_C-like"/>
    <property type="match status" value="1"/>
</dbReference>
<sequence>MLQLMLHTINTCFGQMTRAGVAVCAFIAQAFIVSEMNCVKVCTVHLPEIVRGNNAPSRFWKMSSRFVGSLILLVGLLLTSLNVEAITPPGTSIDNTASATFNFSGSVGNTTSNTVTVVTTIIQTPSTVSLFQFDTTGASGFTPTVVSQFATSGPPGSGFVVSPDPTVPVVGGAPVALNPANPQPLNPVNLYTTGDPIFVQVDDQDQNLDSSTLETVQVVVTSSTGDQEEIILTETGVDTGVFIGYVQSSSTPVTQYDGIITLGGESNVTVQYTDQFDPADISTDGSLVDPFGVVFSSNDGALLDGAIVSILDSNGNAANVFGDDGVSTYPNTVVTGGSATDSGGTVVSFPSGGYRFPRLAPGNYQLVVTAPAGFEGPSTVGVANLQLLPDAPYSLDTDASFASVFTLLAGPPLHVDIPLDALTSVLVINKAVSKDTAAIGDFVQYTLTLDNIDTNPAGSADNVIITDVLPVGLRYQNGSIRVDGVAGNNPAISTDGRTLSFSVGNLAAGGSLQVRYVTELTVGTKLGKAVNSAIAEDSLNRQSNTAFAAIVVTEDLFSSRSFIVGRVIVGECNEDSSRTNPGLPSVRLFMEDGTFAATDENGRFHFEGIKPGTHVVQVDKESIPDNLEIVDCVKSTRFAGTAYSQFVDIQGGTLWRTDFYVREKKPITDTATLFIQSELNEEDIKYTIEMSNGEIPVKNYRLIVNLPDGIEYDLGSSVLDDKVIDDPYVNENVIVYRFGDLGSNWNKELKFRGRIKEKADGDLITTAFIILNTKSKKNIRSTPIKNKLEVSRVRLEGKSVIYQAYFQPLGAELSYISKKGIRDAIDSLGEVDIMRNEVIGYSDITSVKKRSAWLYQDNSALSKARAEVIGDFLINELNIDEETVVLNGVGSSVPVASNTTVQGRSLNRRAELVVSTSEVVAPGKVELVTSESEVSEIMLEGQPEFKIEKLIQAPPITEQLDISEFDEFWIKEATPGYEWLMPDVSYTPFAPSVNIAIKHKPLDDFEILFNGAPLNPLFYFGIIKNKANTVARSYWQGVHLNNGDNRFEFIVKNKAGKVVKRLTRNIVYAGIPVRAELAEEYSRLIADGRNVPVVAIRVFDKNNNFARPGSRGKYTLSDPYISKQLVESFQTNRLSGLNLNAPEYIVGQNGLAYIVLEPTTITGKLDIELPFSGRKKTRLETWIQPEIRDWIMVGLAEGTVGFNSVSGNREALNAADNEGDFYNDGKIAFYAKGKIKGDWLLTTSYDTSKKTLAGNNRANQLIDPNTYYTIYGDNSRQRYDASSAEKLYIKIERKQFYALFGDMDTGLTITELSTFNRRMTGLKSEFDNGEISYTTFAAENVNNFIKDEIPGEGISGLYSLSGNNIVINSDEIVIETRDRFRSEIIIKTETMRRYLDYSIDYSDGTIYFRRPIASRDENFNPIFIVADYEVEAPVKGDITAGGRAAIKLNGGKVELGGSLIHDGTDQNSGDLIGVDARIKIDTKTEVRLEAATSDVSSSGIDLTGSAYSAEIVHGGDDLKVRAYIKQQDENFGLGQQSISQRGTRKLGVEGNYRINSEMSADGLIYRENVLATGADRSVAEANIIYGKRDYTLNAGTRIVRDNDALGVSNNSNLLLLGASKGFFDDVVKLRANAEIAVNSKNESTDYPSRYILGADYFVTSNVNLFAENEWTIGASQNTQMNRAGVRATPWTNAQLNTAVNQQTNENGIRSFATLGLTQSFPISKRWSGDVAFDRSQTMRSSGATSLNPNVPIAQGTANNDFTAISAGTTYNAEHYTINNRVEFRKADLEDKYGVIVNWERNLKGGIGYSTTTKLFKTERENGSNILDGDVRFSVAYRPMESRWIALNRLDFVFDSNTDLLGFKTRQRKLIENLATNFLINDQNQLAFNFGLKYVVDNFDDSEFSGVTGLIGTEFRHDISDKFDVGVHAHTRYSANASVYQYSTGASVGWNMARNIWLSVGYNFDGFEDSDFSAAGYTASGPYIRFRLKFDQDTADEIQNWLN</sequence>
<dbReference type="InterPro" id="IPR036737">
    <property type="entry name" value="OmpA-like_sf"/>
</dbReference>
<dbReference type="NCBIfam" id="TIGR01451">
    <property type="entry name" value="B_ant_repeat"/>
    <property type="match status" value="1"/>
</dbReference>
<evidence type="ECO:0000313" key="2">
    <source>
        <dbReference type="EMBL" id="VAW50338.1"/>
    </source>
</evidence>
<dbReference type="InterPro" id="IPR047589">
    <property type="entry name" value="DUF11_rpt"/>
</dbReference>
<protein>
    <recommendedName>
        <fullName evidence="1">OmpA-like domain-containing protein</fullName>
    </recommendedName>
</protein>